<keyword evidence="1 6" id="KW-0645">Protease</keyword>
<name>A0ABS4FSP9_9BACL</name>
<evidence type="ECO:0000313" key="9">
    <source>
        <dbReference type="EMBL" id="MBP1905581.1"/>
    </source>
</evidence>
<comment type="similarity">
    <text evidence="6">Belongs to the peptidase M3 family.</text>
</comment>
<keyword evidence="10" id="KW-1185">Reference proteome</keyword>
<dbReference type="PANTHER" id="PTHR34217">
    <property type="entry name" value="METAL-DEPENDENT CARBOXYPEPTIDASE"/>
    <property type="match status" value="1"/>
</dbReference>
<evidence type="ECO:0000313" key="10">
    <source>
        <dbReference type="Proteomes" id="UP001519272"/>
    </source>
</evidence>
<keyword evidence="2 6" id="KW-0479">Metal-binding</keyword>
<evidence type="ECO:0000256" key="2">
    <source>
        <dbReference type="ARBA" id="ARBA00022723"/>
    </source>
</evidence>
<dbReference type="InterPro" id="IPR034006">
    <property type="entry name" value="M3B_PepF_2"/>
</dbReference>
<protein>
    <submittedName>
        <fullName evidence="9">PepF/M3 family oligoendopeptidase</fullName>
    </submittedName>
</protein>
<organism evidence="9 10">
    <name type="scientific">Paenibacillus turicensis</name>
    <dbReference type="NCBI Taxonomy" id="160487"/>
    <lineage>
        <taxon>Bacteria</taxon>
        <taxon>Bacillati</taxon>
        <taxon>Bacillota</taxon>
        <taxon>Bacilli</taxon>
        <taxon>Bacillales</taxon>
        <taxon>Paenibacillaceae</taxon>
        <taxon>Paenibacillus</taxon>
    </lineage>
</organism>
<keyword evidence="4 6" id="KW-0862">Zinc</keyword>
<dbReference type="Pfam" id="PF01432">
    <property type="entry name" value="Peptidase_M3"/>
    <property type="match status" value="1"/>
</dbReference>
<dbReference type="CDD" id="cd09607">
    <property type="entry name" value="M3B_PepF"/>
    <property type="match status" value="1"/>
</dbReference>
<evidence type="ECO:0000259" key="8">
    <source>
        <dbReference type="Pfam" id="PF08439"/>
    </source>
</evidence>
<dbReference type="Gene3D" id="1.20.140.70">
    <property type="entry name" value="Oligopeptidase f, N-terminal domain"/>
    <property type="match status" value="1"/>
</dbReference>
<comment type="caution">
    <text evidence="9">The sequence shown here is derived from an EMBL/GenBank/DDBJ whole genome shotgun (WGS) entry which is preliminary data.</text>
</comment>
<dbReference type="RefSeq" id="WP_210089209.1">
    <property type="nucleotide sequence ID" value="NZ_JAGGKG010000009.1"/>
</dbReference>
<accession>A0ABS4FSP9</accession>
<evidence type="ECO:0000256" key="4">
    <source>
        <dbReference type="ARBA" id="ARBA00022833"/>
    </source>
</evidence>
<dbReference type="InterPro" id="IPR042088">
    <property type="entry name" value="OligoPept_F_C"/>
</dbReference>
<dbReference type="EMBL" id="JAGGKG010000009">
    <property type="protein sequence ID" value="MBP1905581.1"/>
    <property type="molecule type" value="Genomic_DNA"/>
</dbReference>
<gene>
    <name evidence="9" type="ORF">J2Z32_002211</name>
</gene>
<feature type="domain" description="Oligopeptidase F N-terminal" evidence="8">
    <location>
        <begin position="123"/>
        <end position="184"/>
    </location>
</feature>
<dbReference type="PANTHER" id="PTHR34217:SF1">
    <property type="entry name" value="CARBOXYPEPTIDASE 1"/>
    <property type="match status" value="1"/>
</dbReference>
<dbReference type="InterPro" id="IPR001567">
    <property type="entry name" value="Pept_M3A_M3B_dom"/>
</dbReference>
<evidence type="ECO:0000256" key="1">
    <source>
        <dbReference type="ARBA" id="ARBA00022670"/>
    </source>
</evidence>
<feature type="domain" description="Peptidase M3A/M3B catalytic" evidence="7">
    <location>
        <begin position="209"/>
        <end position="586"/>
    </location>
</feature>
<dbReference type="Proteomes" id="UP001519272">
    <property type="component" value="Unassembled WGS sequence"/>
</dbReference>
<dbReference type="NCBIfam" id="TIGR02290">
    <property type="entry name" value="M3_fam_3"/>
    <property type="match status" value="1"/>
</dbReference>
<dbReference type="InterPro" id="IPR001333">
    <property type="entry name" value="Peptidase_M32_Taq"/>
</dbReference>
<evidence type="ECO:0000259" key="7">
    <source>
        <dbReference type="Pfam" id="PF01432"/>
    </source>
</evidence>
<evidence type="ECO:0000256" key="3">
    <source>
        <dbReference type="ARBA" id="ARBA00022801"/>
    </source>
</evidence>
<evidence type="ECO:0000256" key="6">
    <source>
        <dbReference type="RuleBase" id="RU003435"/>
    </source>
</evidence>
<reference evidence="9 10" key="1">
    <citation type="submission" date="2021-03" db="EMBL/GenBank/DDBJ databases">
        <title>Genomic Encyclopedia of Type Strains, Phase IV (KMG-IV): sequencing the most valuable type-strain genomes for metagenomic binning, comparative biology and taxonomic classification.</title>
        <authorList>
            <person name="Goeker M."/>
        </authorList>
    </citation>
    <scope>NUCLEOTIDE SEQUENCE [LARGE SCALE GENOMIC DNA]</scope>
    <source>
        <strain evidence="9 10">DSM 14349</strain>
    </source>
</reference>
<keyword evidence="3 6" id="KW-0378">Hydrolase</keyword>
<keyword evidence="5 6" id="KW-0482">Metalloprotease</keyword>
<comment type="cofactor">
    <cofactor evidence="6">
        <name>Zn(2+)</name>
        <dbReference type="ChEBI" id="CHEBI:29105"/>
    </cofactor>
    <text evidence="6">Binds 1 zinc ion.</text>
</comment>
<sequence length="602" mass="68250">MSQLNEPVALTWDLDSLFEGGSTGQAFPQFLAQLEKDIQALNETLKNQQAPTSVEETYLLDPIIKQLQDVSARILEASSFTECLTAQDQHDKKAVQLSGKVTSLDAQASNMMTLFHNILFLTSDDVWQGWMEREEMKPIAFVLTEKRDEAKEKLSPELESLASDLAVSGYHAWGQHYDTIVANIHIPSKDEQGNEVQLSVGQAANKLDDANRDVREETFVQWEKAWKDTADFSADTLNALAGFRLKLYENRGWDNVLKEPLAINRMSEGTLNMMWQVINKHKPLFIKYMDRKAKMIGVDKLSWCDVDAPVGNTSGQTTYDYAAKEIVKQFAKFSPKLADFATHAFNQKWIEAEDRNGKRPGGFCTSLPVSKQTRIFMTFGGTVSNMSTLAHELGHAYHQYLMDGLPMFNQDYAMNVAETASTFAEMIVSDALVQNAQSKEEKIALLADKVQRSIAFFMNIHARFLFETRFYELRKQGTLEAEEISALMEKAQREAFLDSLSSYHPYFWSSKLHFYITGVPFYNFPYTFGYMFSTGIYAIAKREGTAFAAKYDALLRDTGCMNVEELASKHLGVDLTQPDFWEDAMKLAIQDVEDFLALTEEN</sequence>
<proteinExistence type="inferred from homology"/>
<evidence type="ECO:0000256" key="5">
    <source>
        <dbReference type="ARBA" id="ARBA00023049"/>
    </source>
</evidence>
<dbReference type="Gene3D" id="1.10.1370.20">
    <property type="entry name" value="Oligoendopeptidase f, C-terminal domain"/>
    <property type="match status" value="1"/>
</dbReference>
<dbReference type="SUPFAM" id="SSF55486">
    <property type="entry name" value="Metalloproteases ('zincins'), catalytic domain"/>
    <property type="match status" value="1"/>
</dbReference>
<dbReference type="Pfam" id="PF08439">
    <property type="entry name" value="Peptidase_M3_N"/>
    <property type="match status" value="1"/>
</dbReference>
<dbReference type="InterPro" id="IPR013647">
    <property type="entry name" value="OligopepF_N_dom"/>
</dbReference>
<dbReference type="InterPro" id="IPR011977">
    <property type="entry name" value="Pept_M3B_clade3"/>
</dbReference>